<keyword evidence="1" id="KW-0812">Transmembrane</keyword>
<name>A0A0G1CG89_9BACT</name>
<feature type="transmembrane region" description="Helical" evidence="1">
    <location>
        <begin position="88"/>
        <end position="113"/>
    </location>
</feature>
<dbReference type="Pfam" id="PF08660">
    <property type="entry name" value="Alg14"/>
    <property type="match status" value="1"/>
</dbReference>
<dbReference type="Gene3D" id="3.40.50.2000">
    <property type="entry name" value="Glycogen Phosphorylase B"/>
    <property type="match status" value="1"/>
</dbReference>
<evidence type="ECO:0000256" key="1">
    <source>
        <dbReference type="SAM" id="Phobius"/>
    </source>
</evidence>
<protein>
    <submittedName>
        <fullName evidence="2">Oligosaccharide biosynthesis protein Alg14 like protein</fullName>
    </submittedName>
</protein>
<evidence type="ECO:0000313" key="2">
    <source>
        <dbReference type="EMBL" id="KKS84494.1"/>
    </source>
</evidence>
<dbReference type="GO" id="GO:0006488">
    <property type="term" value="P:dolichol-linked oligosaccharide biosynthetic process"/>
    <property type="evidence" value="ECO:0007669"/>
    <property type="project" value="InterPro"/>
</dbReference>
<keyword evidence="1" id="KW-0472">Membrane</keyword>
<evidence type="ECO:0000313" key="3">
    <source>
        <dbReference type="Proteomes" id="UP000034543"/>
    </source>
</evidence>
<gene>
    <name evidence="2" type="ORF">UV59_C0018G0006</name>
</gene>
<keyword evidence="1" id="KW-1133">Transmembrane helix</keyword>
<dbReference type="InterPro" id="IPR013969">
    <property type="entry name" value="Oligosacch_biosynth_Alg14"/>
</dbReference>
<comment type="caution">
    <text evidence="2">The sequence shown here is derived from an EMBL/GenBank/DDBJ whole genome shotgun (WGS) entry which is preliminary data.</text>
</comment>
<organism evidence="2 3">
    <name type="scientific">Candidatus Gottesmanbacteria bacterium GW2011_GWA1_43_11</name>
    <dbReference type="NCBI Taxonomy" id="1618436"/>
    <lineage>
        <taxon>Bacteria</taxon>
        <taxon>Candidatus Gottesmaniibacteriota</taxon>
    </lineage>
</organism>
<proteinExistence type="predicted"/>
<dbReference type="Proteomes" id="UP000034543">
    <property type="component" value="Unassembled WGS sequence"/>
</dbReference>
<reference evidence="2 3" key="1">
    <citation type="journal article" date="2015" name="Nature">
        <title>rRNA introns, odd ribosomes, and small enigmatic genomes across a large radiation of phyla.</title>
        <authorList>
            <person name="Brown C.T."/>
            <person name="Hug L.A."/>
            <person name="Thomas B.C."/>
            <person name="Sharon I."/>
            <person name="Castelle C.J."/>
            <person name="Singh A."/>
            <person name="Wilkins M.J."/>
            <person name="Williams K.H."/>
            <person name="Banfield J.F."/>
        </authorList>
    </citation>
    <scope>NUCLEOTIDE SEQUENCE [LARGE SCALE GENOMIC DNA]</scope>
</reference>
<dbReference type="STRING" id="1618436.UV59_C0018G0006"/>
<dbReference type="EMBL" id="LCFB01000018">
    <property type="protein sequence ID" value="KKS84494.1"/>
    <property type="molecule type" value="Genomic_DNA"/>
</dbReference>
<accession>A0A0G1CG89</accession>
<sequence length="158" mass="18405">MRKKSKKSAAKICLVSSGGGHLFQLYMLRNWWSKYDRFWVTFDRTEVRSMLAKEKKYYAFFPESRNIINAFRNSFLAIKILMKERPSLLISCGAGIAPPFFFIGKLLGIRLIFIEPYDFVKFPSLSAKLVEPVVDVLLVQHKMQLKHFKHAQFHGSLL</sequence>
<dbReference type="AlphaFoldDB" id="A0A0G1CG89"/>